<protein>
    <submittedName>
        <fullName evidence="11">Nuclear receptor</fullName>
    </submittedName>
</protein>
<dbReference type="PRINTS" id="PR00047">
    <property type="entry name" value="STROIDFINGER"/>
</dbReference>
<dbReference type="InterPro" id="IPR050234">
    <property type="entry name" value="Nuclear_hormone_rcpt_NR1"/>
</dbReference>
<evidence type="ECO:0000256" key="5">
    <source>
        <dbReference type="ARBA" id="ARBA00023125"/>
    </source>
</evidence>
<reference evidence="11" key="1">
    <citation type="journal article" date="2014" name="BMC Genomics">
        <title>Genome-wide identification of nuclear receptor (NR) superfamily genes in the copepod Tigriopus japonicus.</title>
        <authorList>
            <person name="Hwang D.S."/>
            <person name="Lee B.Y."/>
            <person name="Kim H.S."/>
            <person name="Lee M.C."/>
            <person name="Kyung D.H."/>
            <person name="Om A.S."/>
            <person name="Rhee J.S."/>
            <person name="Lee J.S."/>
        </authorList>
    </citation>
    <scope>NUCLEOTIDE SEQUENCE</scope>
</reference>
<dbReference type="SUPFAM" id="SSF48508">
    <property type="entry name" value="Nuclear receptor ligand-binding domain"/>
    <property type="match status" value="1"/>
</dbReference>
<dbReference type="Pfam" id="PF00105">
    <property type="entry name" value="zf-C4"/>
    <property type="match status" value="1"/>
</dbReference>
<name>A0A0A7CJF5_TIGJA</name>
<dbReference type="GO" id="GO:0008270">
    <property type="term" value="F:zinc ion binding"/>
    <property type="evidence" value="ECO:0007669"/>
    <property type="project" value="UniProtKB-KW"/>
</dbReference>
<sequence length="482" mass="55350">METLFQSGELDLLVNEILSEGPHPSYYESITDEPLAFSSTSISAKRPNSQKHYDLDTISLQELMNVAPVECDTQTITNDPNIVSQTEDSSDFSDTPRTPNLSKPHRECPVCDNPSGKHSYYGAQVCFSCRAFFRRSTINSTFTEFQCKDSKTCGINSKSWKSCKFCRYQKCLSAGMKSTWVLNDEERVQRNANRKRLRKIREAGVAFSETFIGNQWTTDEEHQIRQARNDFLLKGFGVIAQFCSSNPNIFDRYVDCLNGNTPFDPMLVGYTRRFIYSEVMKSISDLLIMKDIHPVDRFLLLSHNYPLWVSFEEAVQFRNHQEMEKIQQTFSKCIRTLKSSSDLWPNANIDHLQRTFDKLSVHDNANFLDKLNNLITDQSMRRRRTQLITSIQSWPKISSRGLADDILLTLMTMILIFSSDSLKLQSEGVVSKIQNQYCYMLYRYVNFKSPGKAHVKLGEGMEIVSKVREVMITGEAALNKSI</sequence>
<dbReference type="AlphaFoldDB" id="A0A0A7CJF5"/>
<keyword evidence="3" id="KW-0862">Zinc</keyword>
<dbReference type="InterPro" id="IPR001628">
    <property type="entry name" value="Znf_hrmn_rcpt"/>
</dbReference>
<reference evidence="11" key="2">
    <citation type="submission" date="2014-03" db="EMBL/GenBank/DDBJ databases">
        <authorList>
            <person name="Lee J.-S."/>
            <person name="Hwang D.-S."/>
        </authorList>
    </citation>
    <scope>NUCLEOTIDE SEQUENCE</scope>
</reference>
<keyword evidence="1" id="KW-0479">Metal-binding</keyword>
<dbReference type="SUPFAM" id="SSF57716">
    <property type="entry name" value="Glucocorticoid receptor-like (DNA-binding domain)"/>
    <property type="match status" value="1"/>
</dbReference>
<organism evidence="11">
    <name type="scientific">Tigriopus japonicus</name>
    <name type="common">Copepod</name>
    <dbReference type="NCBI Taxonomy" id="158387"/>
    <lineage>
        <taxon>Eukaryota</taxon>
        <taxon>Metazoa</taxon>
        <taxon>Ecdysozoa</taxon>
        <taxon>Arthropoda</taxon>
        <taxon>Crustacea</taxon>
        <taxon>Multicrustacea</taxon>
        <taxon>Hexanauplia</taxon>
        <taxon>Copepoda</taxon>
        <taxon>Harpacticoida</taxon>
        <taxon>Harpacticidae</taxon>
        <taxon>Tigriopus</taxon>
    </lineage>
</organism>
<evidence type="ECO:0000256" key="7">
    <source>
        <dbReference type="ARBA" id="ARBA00023170"/>
    </source>
</evidence>
<evidence type="ECO:0000259" key="10">
    <source>
        <dbReference type="PROSITE" id="PS51030"/>
    </source>
</evidence>
<dbReference type="GO" id="GO:0003700">
    <property type="term" value="F:DNA-binding transcription factor activity"/>
    <property type="evidence" value="ECO:0007669"/>
    <property type="project" value="InterPro"/>
</dbReference>
<evidence type="ECO:0000256" key="9">
    <source>
        <dbReference type="SAM" id="MobiDB-lite"/>
    </source>
</evidence>
<evidence type="ECO:0000313" key="11">
    <source>
        <dbReference type="EMBL" id="AID52835.1"/>
    </source>
</evidence>
<keyword evidence="5" id="KW-0238">DNA-binding</keyword>
<keyword evidence="4" id="KW-0805">Transcription regulation</keyword>
<keyword evidence="6" id="KW-0804">Transcription</keyword>
<dbReference type="GO" id="GO:0043565">
    <property type="term" value="F:sequence-specific DNA binding"/>
    <property type="evidence" value="ECO:0007669"/>
    <property type="project" value="InterPro"/>
</dbReference>
<gene>
    <name evidence="11" type="primary">NR22</name>
</gene>
<dbReference type="InterPro" id="IPR013088">
    <property type="entry name" value="Znf_NHR/GATA"/>
</dbReference>
<keyword evidence="8" id="KW-0539">Nucleus</keyword>
<evidence type="ECO:0000256" key="3">
    <source>
        <dbReference type="ARBA" id="ARBA00022833"/>
    </source>
</evidence>
<keyword evidence="2" id="KW-0863">Zinc-finger</keyword>
<dbReference type="PROSITE" id="PS00031">
    <property type="entry name" value="NUCLEAR_REC_DBD_1"/>
    <property type="match status" value="1"/>
</dbReference>
<keyword evidence="7 11" id="KW-0675">Receptor</keyword>
<evidence type="ECO:0000256" key="8">
    <source>
        <dbReference type="ARBA" id="ARBA00023242"/>
    </source>
</evidence>
<dbReference type="EMBL" id="KJ664198">
    <property type="protein sequence ID" value="AID52835.1"/>
    <property type="molecule type" value="mRNA"/>
</dbReference>
<evidence type="ECO:0000256" key="6">
    <source>
        <dbReference type="ARBA" id="ARBA00023163"/>
    </source>
</evidence>
<evidence type="ECO:0000256" key="2">
    <source>
        <dbReference type="ARBA" id="ARBA00022771"/>
    </source>
</evidence>
<dbReference type="PROSITE" id="PS51030">
    <property type="entry name" value="NUCLEAR_REC_DBD_2"/>
    <property type="match status" value="1"/>
</dbReference>
<dbReference type="Gene3D" id="3.30.50.10">
    <property type="entry name" value="Erythroid Transcription Factor GATA-1, subunit A"/>
    <property type="match status" value="1"/>
</dbReference>
<dbReference type="Gene3D" id="1.10.565.10">
    <property type="entry name" value="Retinoid X Receptor"/>
    <property type="match status" value="1"/>
</dbReference>
<accession>A0A0A7CJF5</accession>
<feature type="compositionally biased region" description="Polar residues" evidence="9">
    <location>
        <begin position="77"/>
        <end position="101"/>
    </location>
</feature>
<dbReference type="SMART" id="SM00399">
    <property type="entry name" value="ZnF_C4"/>
    <property type="match status" value="1"/>
</dbReference>
<evidence type="ECO:0000256" key="1">
    <source>
        <dbReference type="ARBA" id="ARBA00022723"/>
    </source>
</evidence>
<proteinExistence type="evidence at transcript level"/>
<feature type="domain" description="Nuclear receptor" evidence="10">
    <location>
        <begin position="105"/>
        <end position="183"/>
    </location>
</feature>
<evidence type="ECO:0000256" key="4">
    <source>
        <dbReference type="ARBA" id="ARBA00023015"/>
    </source>
</evidence>
<dbReference type="PANTHER" id="PTHR24082">
    <property type="entry name" value="NUCLEAR HORMONE RECEPTOR"/>
    <property type="match status" value="1"/>
</dbReference>
<feature type="region of interest" description="Disordered" evidence="9">
    <location>
        <begin position="77"/>
        <end position="105"/>
    </location>
</feature>
<dbReference type="InterPro" id="IPR035500">
    <property type="entry name" value="NHR-like_dom_sf"/>
</dbReference>